<keyword evidence="2" id="KW-1185">Reference proteome</keyword>
<dbReference type="InterPro" id="IPR009961">
    <property type="entry name" value="DUF1487"/>
</dbReference>
<reference evidence="1" key="1">
    <citation type="journal article" date="2021" name="Mol. Ecol. Resour.">
        <title>Phylogenomic analyses of the genus Drosophila reveals genomic signals of climate adaptation.</title>
        <authorList>
            <person name="Li F."/>
            <person name="Rane R.V."/>
            <person name="Luria V."/>
            <person name="Xiong Z."/>
            <person name="Chen J."/>
            <person name="Li Z."/>
            <person name="Catullo R.A."/>
            <person name="Griffin P.C."/>
            <person name="Schiffer M."/>
            <person name="Pearce S."/>
            <person name="Lee S.F."/>
            <person name="McElroy K."/>
            <person name="Stocker A."/>
            <person name="Shirriffs J."/>
            <person name="Cockerell F."/>
            <person name="Coppin C."/>
            <person name="Sgro C.M."/>
            <person name="Karger A."/>
            <person name="Cain J.W."/>
            <person name="Weber J.A."/>
            <person name="Santpere G."/>
            <person name="Kirschner M.W."/>
            <person name="Hoffmann A.A."/>
            <person name="Oakeshott J.G."/>
            <person name="Zhang G."/>
        </authorList>
    </citation>
    <scope>NUCLEOTIDE SEQUENCE</scope>
    <source>
        <strain evidence="1">BGI-SZ-2011g</strain>
    </source>
</reference>
<dbReference type="PANTHER" id="PTHR21644:SF0">
    <property type="entry name" value="AT02555P-RELATED"/>
    <property type="match status" value="1"/>
</dbReference>
<comment type="caution">
    <text evidence="1">The sequence shown here is derived from an EMBL/GenBank/DDBJ whole genome shotgun (WGS) entry which is preliminary data.</text>
</comment>
<dbReference type="Proteomes" id="UP001200034">
    <property type="component" value="Unassembled WGS sequence"/>
</dbReference>
<evidence type="ECO:0000313" key="1">
    <source>
        <dbReference type="EMBL" id="KAH8387339.1"/>
    </source>
</evidence>
<sequence length="249" mass="28655">MPRFKGLPNITEGVEDIHRHLLQRHIYLYPSDGSHTKWMAPQVIILFESGNINQVVDAVVNDLKHPIGNGLIASILVQEPLRQSLVRRLRARMELMDERIATHPNFLHTLKMIDRMNCKTVYIEEFDATDKQKLYGRMKPRSPIVVLDFPQIYFGDQPSAIITINTFRNLHEAVRLCLREGLNFDTVSVWTDKLTEGYDILSGLVMFPNFKFNCINVPFKTTALVMVSNNYHYEVLSVSGELITIVFPI</sequence>
<proteinExistence type="predicted"/>
<protein>
    <submittedName>
        <fullName evidence="1">Uncharacterized protein</fullName>
    </submittedName>
</protein>
<accession>A0AAD4KB36</accession>
<name>A0AAD4KB36_9MUSC</name>
<dbReference type="Pfam" id="PF07368">
    <property type="entry name" value="DUF1487"/>
    <property type="match status" value="1"/>
</dbReference>
<dbReference type="AlphaFoldDB" id="A0AAD4KB36"/>
<feature type="non-terminal residue" evidence="1">
    <location>
        <position position="249"/>
    </location>
</feature>
<dbReference type="PANTHER" id="PTHR21644">
    <property type="entry name" value="AT02555P-RELATED"/>
    <property type="match status" value="1"/>
</dbReference>
<dbReference type="EMBL" id="JAJJHW010000095">
    <property type="protein sequence ID" value="KAH8387339.1"/>
    <property type="molecule type" value="Genomic_DNA"/>
</dbReference>
<evidence type="ECO:0000313" key="2">
    <source>
        <dbReference type="Proteomes" id="UP001200034"/>
    </source>
</evidence>
<organism evidence="1 2">
    <name type="scientific">Drosophila rubida</name>
    <dbReference type="NCBI Taxonomy" id="30044"/>
    <lineage>
        <taxon>Eukaryota</taxon>
        <taxon>Metazoa</taxon>
        <taxon>Ecdysozoa</taxon>
        <taxon>Arthropoda</taxon>
        <taxon>Hexapoda</taxon>
        <taxon>Insecta</taxon>
        <taxon>Pterygota</taxon>
        <taxon>Neoptera</taxon>
        <taxon>Endopterygota</taxon>
        <taxon>Diptera</taxon>
        <taxon>Brachycera</taxon>
        <taxon>Muscomorpha</taxon>
        <taxon>Ephydroidea</taxon>
        <taxon>Drosophilidae</taxon>
        <taxon>Drosophila</taxon>
    </lineage>
</organism>
<gene>
    <name evidence="1" type="ORF">KR093_006462</name>
</gene>